<dbReference type="SUPFAM" id="SSF53901">
    <property type="entry name" value="Thiolase-like"/>
    <property type="match status" value="1"/>
</dbReference>
<comment type="caution">
    <text evidence="4">The sequence shown here is derived from an EMBL/GenBank/DDBJ whole genome shotgun (WGS) entry which is preliminary data.</text>
</comment>
<gene>
    <name evidence="4" type="ORF">ANE_LOCUS4738</name>
</gene>
<comment type="catalytic activity">
    <reaction evidence="2">
        <text>a very-long-chain acyl-CoA + malonyl-CoA + H(+) = a very-long-chain 3-oxoacyl-CoA + CO2 + CoA</text>
        <dbReference type="Rhea" id="RHEA:32727"/>
        <dbReference type="ChEBI" id="CHEBI:15378"/>
        <dbReference type="ChEBI" id="CHEBI:16526"/>
        <dbReference type="ChEBI" id="CHEBI:57287"/>
        <dbReference type="ChEBI" id="CHEBI:57384"/>
        <dbReference type="ChEBI" id="CHEBI:90725"/>
        <dbReference type="ChEBI" id="CHEBI:90736"/>
        <dbReference type="EC" id="2.3.1.199"/>
    </reaction>
</comment>
<keyword evidence="5" id="KW-1185">Reference proteome</keyword>
<evidence type="ECO:0000256" key="1">
    <source>
        <dbReference type="ARBA" id="ARBA00023315"/>
    </source>
</evidence>
<keyword evidence="1" id="KW-0808">Transferase</keyword>
<dbReference type="Proteomes" id="UP000489600">
    <property type="component" value="Unassembled WGS sequence"/>
</dbReference>
<feature type="domain" description="FAE" evidence="3">
    <location>
        <begin position="1"/>
        <end position="103"/>
    </location>
</feature>
<accession>A0A565AYZ2</accession>
<dbReference type="AlphaFoldDB" id="A0A565AYZ2"/>
<dbReference type="OrthoDB" id="329835at2759"/>
<evidence type="ECO:0000259" key="3">
    <source>
        <dbReference type="Pfam" id="PF08392"/>
    </source>
</evidence>
<dbReference type="InterPro" id="IPR012392">
    <property type="entry name" value="3-ktacl-CoA_syn"/>
</dbReference>
<dbReference type="InterPro" id="IPR016039">
    <property type="entry name" value="Thiolase-like"/>
</dbReference>
<name>A0A565AYZ2_9BRAS</name>
<dbReference type="GO" id="GO:0009922">
    <property type="term" value="F:fatty acid elongase activity"/>
    <property type="evidence" value="ECO:0007669"/>
    <property type="project" value="UniProtKB-EC"/>
</dbReference>
<organism evidence="4 5">
    <name type="scientific">Arabis nemorensis</name>
    <dbReference type="NCBI Taxonomy" id="586526"/>
    <lineage>
        <taxon>Eukaryota</taxon>
        <taxon>Viridiplantae</taxon>
        <taxon>Streptophyta</taxon>
        <taxon>Embryophyta</taxon>
        <taxon>Tracheophyta</taxon>
        <taxon>Spermatophyta</taxon>
        <taxon>Magnoliopsida</taxon>
        <taxon>eudicotyledons</taxon>
        <taxon>Gunneridae</taxon>
        <taxon>Pentapetalae</taxon>
        <taxon>rosids</taxon>
        <taxon>malvids</taxon>
        <taxon>Brassicales</taxon>
        <taxon>Brassicaceae</taxon>
        <taxon>Arabideae</taxon>
        <taxon>Arabis</taxon>
    </lineage>
</organism>
<dbReference type="GO" id="GO:0016020">
    <property type="term" value="C:membrane"/>
    <property type="evidence" value="ECO:0007669"/>
    <property type="project" value="InterPro"/>
</dbReference>
<sequence>MLVTNCLFRVGGAAILLSNKSGDRRRSKYKLLHTVRTHTGADNKSFRCVQQEDDEKGKTGVSLTKDITSVAKRTITKNIATLGPLVLPLSEKLLFFMTYIRKKFFDSKIKNYVPVFKCAIDHFCIHAGGRAVIDELEKSLNVEASRSTLHRFGNTSWYELAYTEAKGRMTKGNKAWQIALGSGLSVTVRFGWHCAMSNLPLIVLGNIAFPNTRFSLIADSFKVYKSLLYTRVQLSLV</sequence>
<keyword evidence="1" id="KW-0012">Acyltransferase</keyword>
<reference evidence="4" key="1">
    <citation type="submission" date="2019-07" db="EMBL/GenBank/DDBJ databases">
        <authorList>
            <person name="Dittberner H."/>
        </authorList>
    </citation>
    <scope>NUCLEOTIDE SEQUENCE [LARGE SCALE GENOMIC DNA]</scope>
</reference>
<protein>
    <recommendedName>
        <fullName evidence="3">FAE domain-containing protein</fullName>
    </recommendedName>
</protein>
<dbReference type="InterPro" id="IPR013601">
    <property type="entry name" value="FAE1_typ3_polyketide_synth"/>
</dbReference>
<dbReference type="Pfam" id="PF08392">
    <property type="entry name" value="FAE1_CUT1_RppA"/>
    <property type="match status" value="1"/>
</dbReference>
<proteinExistence type="predicted"/>
<dbReference type="GO" id="GO:0006633">
    <property type="term" value="P:fatty acid biosynthetic process"/>
    <property type="evidence" value="ECO:0007669"/>
    <property type="project" value="InterPro"/>
</dbReference>
<dbReference type="Gene3D" id="3.40.47.10">
    <property type="match status" value="1"/>
</dbReference>
<evidence type="ECO:0000313" key="5">
    <source>
        <dbReference type="Proteomes" id="UP000489600"/>
    </source>
</evidence>
<evidence type="ECO:0000313" key="4">
    <source>
        <dbReference type="EMBL" id="VVA94293.1"/>
    </source>
</evidence>
<dbReference type="PANTHER" id="PTHR31561">
    <property type="entry name" value="3-KETOACYL-COA SYNTHASE"/>
    <property type="match status" value="1"/>
</dbReference>
<evidence type="ECO:0000256" key="2">
    <source>
        <dbReference type="ARBA" id="ARBA00047375"/>
    </source>
</evidence>
<dbReference type="EMBL" id="CABITT030000002">
    <property type="protein sequence ID" value="VVA94293.1"/>
    <property type="molecule type" value="Genomic_DNA"/>
</dbReference>